<dbReference type="Pfam" id="PF00069">
    <property type="entry name" value="Pkinase"/>
    <property type="match status" value="1"/>
</dbReference>
<feature type="domain" description="Protein kinase" evidence="3">
    <location>
        <begin position="150"/>
        <end position="659"/>
    </location>
</feature>
<feature type="compositionally biased region" description="Low complexity" evidence="1">
    <location>
        <begin position="378"/>
        <end position="400"/>
    </location>
</feature>
<dbReference type="GO" id="GO:0004672">
    <property type="term" value="F:protein kinase activity"/>
    <property type="evidence" value="ECO:0007669"/>
    <property type="project" value="InterPro"/>
</dbReference>
<dbReference type="PANTHER" id="PTHR44305:SF24">
    <property type="entry name" value="TYROSINE-PROTEIN KINASE C03B1.5-RELATED"/>
    <property type="match status" value="1"/>
</dbReference>
<dbReference type="PANTHER" id="PTHR44305">
    <property type="entry name" value="SI:DKEY-192D15.2-RELATED"/>
    <property type="match status" value="1"/>
</dbReference>
<feature type="region of interest" description="Disordered" evidence="1">
    <location>
        <begin position="678"/>
        <end position="727"/>
    </location>
</feature>
<feature type="region of interest" description="Disordered" evidence="1">
    <location>
        <begin position="374"/>
        <end position="402"/>
    </location>
</feature>
<name>A0A9P8KCP3_AURME</name>
<evidence type="ECO:0000259" key="3">
    <source>
        <dbReference type="PROSITE" id="PS50011"/>
    </source>
</evidence>
<feature type="compositionally biased region" description="Low complexity" evidence="1">
    <location>
        <begin position="502"/>
        <end position="525"/>
    </location>
</feature>
<dbReference type="AlphaFoldDB" id="A0A9P8KCP3"/>
<feature type="compositionally biased region" description="Low complexity" evidence="1">
    <location>
        <begin position="710"/>
        <end position="722"/>
    </location>
</feature>
<sequence>MGTISYAQVPPTAATIALNAYIYGYGGHSLVTPHAALKQLWWTEDRIDSKVTRKFVVSQIKGEERDFLDRPLAFGEGLTDDTYMEWILGRARRLFLILAEIGKPEQIFGLIDDSLDDDDLPFSFESIVDMDLCVEPDERLNRKFHATQFLYLLRQLDQGGHIDYGPQEHIPMEYVHKVPPAVSLQSWDRIHFPKDREQVFVRRKFTFGTGIDKDDLRETYMQDLAEAKRLAHPHIARVWASYTAGDAGFVLSDFVPEHTLASFIAHRTPYQFMRVPQAERPVILLEWMHCLIDALAMLHHRGISHGAIRPSNIIIDHDNCIAFSDIGVLRTFQRGKKFVKNEASSYSAPEMNVEEKVRGVHFAESLSSTIHIKRGSDDSTLSGASLSSSSPPKISDPILIHSSSPMIDSPMNSFGHSSSPIPLFRNFSRHLPPPPTFASANIWSPSSGKSRRLLRKSNSPPTSTSGSPPDKSPVFCLPDSAGPSHPIPISPDRRPSWASWGTTPCPTSSTTSDPSSLLSELLNEPPTVPKPLVIRKTGSQSSLINNNLAPTSTHQDTGFESDVFSLGCVYLDLVTYIVKGKLSDLQKFRAQTKAPLPTDTATLHTWLAHLASDAIRLSPTVHVLSALVPILGVVRDMLLPDPSHRPTALTIRDRVAAALEQANLHALCCKDRDWDPELASQQRPRLSTRRPPKATGKESTDTSLGSVTTESSSAELSGESAADGPDVMMRRSLSVGSGALEKNGGDTLNGYCFLQETFAGGKTMLRDTARIITLMTFYEEQRKQQGKQIWGHKRHDANPLQDPVPISVNTAPNAFVLNLLLLQLFNELTGLVHLNSMIVVIIVLIITIDVFVMLVFPCRSVGSSFRYLEHHSRRLRGRKSLQLEWPYRRVSPHHHGHEGSSGDGVEDMATSSPPTQPPHLRAGMTGEATCEADVLAAVGVLLHDDKLAVVDIAEVFKVFNGPVVPLHQENSCHQAVSDEYADGREIVFTEVAPQALVEAANTIVGIGSTLAVGDAVEEMTIVGALLPHARGSSKTLMVWRGNGEGPSSSVSEVKDERMPSVVSRLS</sequence>
<proteinExistence type="predicted"/>
<dbReference type="GO" id="GO:0005524">
    <property type="term" value="F:ATP binding"/>
    <property type="evidence" value="ECO:0007669"/>
    <property type="project" value="InterPro"/>
</dbReference>
<keyword evidence="2" id="KW-0812">Transmembrane</keyword>
<reference evidence="4" key="1">
    <citation type="journal article" date="2021" name="J Fungi (Basel)">
        <title>Virulence traits and population genomics of the black yeast Aureobasidium melanogenum.</title>
        <authorList>
            <person name="Cernosa A."/>
            <person name="Sun X."/>
            <person name="Gostincar C."/>
            <person name="Fang C."/>
            <person name="Gunde-Cimerman N."/>
            <person name="Song Z."/>
        </authorList>
    </citation>
    <scope>NUCLEOTIDE SEQUENCE</scope>
    <source>
        <strain evidence="4">EXF-8016</strain>
    </source>
</reference>
<feature type="region of interest" description="Disordered" evidence="1">
    <location>
        <begin position="890"/>
        <end position="923"/>
    </location>
</feature>
<feature type="region of interest" description="Disordered" evidence="1">
    <location>
        <begin position="436"/>
        <end position="530"/>
    </location>
</feature>
<accession>A0A9P8KCP3</accession>
<evidence type="ECO:0000313" key="4">
    <source>
        <dbReference type="EMBL" id="KAH0237695.1"/>
    </source>
</evidence>
<keyword evidence="2" id="KW-0472">Membrane</keyword>
<dbReference type="InterPro" id="IPR000719">
    <property type="entry name" value="Prot_kinase_dom"/>
</dbReference>
<comment type="caution">
    <text evidence="4">The sequence shown here is derived from an EMBL/GenBank/DDBJ whole genome shotgun (WGS) entry which is preliminary data.</text>
</comment>
<gene>
    <name evidence="4" type="ORF">KCV03_g379</name>
</gene>
<organism evidence="4 5">
    <name type="scientific">Aureobasidium melanogenum</name>
    <name type="common">Aureobasidium pullulans var. melanogenum</name>
    <dbReference type="NCBI Taxonomy" id="46634"/>
    <lineage>
        <taxon>Eukaryota</taxon>
        <taxon>Fungi</taxon>
        <taxon>Dikarya</taxon>
        <taxon>Ascomycota</taxon>
        <taxon>Pezizomycotina</taxon>
        <taxon>Dothideomycetes</taxon>
        <taxon>Dothideomycetidae</taxon>
        <taxon>Dothideales</taxon>
        <taxon>Saccotheciaceae</taxon>
        <taxon>Aureobasidium</taxon>
    </lineage>
</organism>
<evidence type="ECO:0000313" key="5">
    <source>
        <dbReference type="Proteomes" id="UP000767238"/>
    </source>
</evidence>
<dbReference type="SUPFAM" id="SSF56112">
    <property type="entry name" value="Protein kinase-like (PK-like)"/>
    <property type="match status" value="2"/>
</dbReference>
<feature type="transmembrane region" description="Helical" evidence="2">
    <location>
        <begin position="834"/>
        <end position="856"/>
    </location>
</feature>
<dbReference type="EMBL" id="JAHFYH010000001">
    <property type="protein sequence ID" value="KAH0237695.1"/>
    <property type="molecule type" value="Genomic_DNA"/>
</dbReference>
<dbReference type="Gene3D" id="1.10.510.10">
    <property type="entry name" value="Transferase(Phosphotransferase) domain 1"/>
    <property type="match status" value="2"/>
</dbReference>
<feature type="compositionally biased region" description="Low complexity" evidence="1">
    <location>
        <begin position="456"/>
        <end position="473"/>
    </location>
</feature>
<keyword evidence="2" id="KW-1133">Transmembrane helix</keyword>
<reference evidence="4" key="2">
    <citation type="submission" date="2021-08" db="EMBL/GenBank/DDBJ databases">
        <authorList>
            <person name="Gostincar C."/>
            <person name="Sun X."/>
            <person name="Song Z."/>
            <person name="Gunde-Cimerman N."/>
        </authorList>
    </citation>
    <scope>NUCLEOTIDE SEQUENCE</scope>
    <source>
        <strain evidence="4">EXF-8016</strain>
    </source>
</reference>
<dbReference type="Proteomes" id="UP000767238">
    <property type="component" value="Unassembled WGS sequence"/>
</dbReference>
<evidence type="ECO:0000256" key="1">
    <source>
        <dbReference type="SAM" id="MobiDB-lite"/>
    </source>
</evidence>
<protein>
    <submittedName>
        <fullName evidence="4">Kinase-like protein</fullName>
    </submittedName>
</protein>
<dbReference type="PROSITE" id="PS50011">
    <property type="entry name" value="PROTEIN_KINASE_DOM"/>
    <property type="match status" value="1"/>
</dbReference>
<keyword evidence="4" id="KW-0808">Transferase</keyword>
<feature type="region of interest" description="Disordered" evidence="1">
    <location>
        <begin position="1041"/>
        <end position="1066"/>
    </location>
</feature>
<feature type="non-terminal residue" evidence="4">
    <location>
        <position position="1066"/>
    </location>
</feature>
<keyword evidence="4" id="KW-0418">Kinase</keyword>
<evidence type="ECO:0000256" key="2">
    <source>
        <dbReference type="SAM" id="Phobius"/>
    </source>
</evidence>
<dbReference type="InterPro" id="IPR053083">
    <property type="entry name" value="TF_kinase-domain_protein"/>
</dbReference>
<dbReference type="InterPro" id="IPR011009">
    <property type="entry name" value="Kinase-like_dom_sf"/>
</dbReference>